<accession>A0A3B0YQI5</accession>
<gene>
    <name evidence="2" type="ORF">MNBD_GAMMA12-1989</name>
</gene>
<dbReference type="AlphaFoldDB" id="A0A3B0YQI5"/>
<reference evidence="2" key="1">
    <citation type="submission" date="2018-06" db="EMBL/GenBank/DDBJ databases">
        <authorList>
            <person name="Zhirakovskaya E."/>
        </authorList>
    </citation>
    <scope>NUCLEOTIDE SEQUENCE</scope>
</reference>
<organism evidence="2">
    <name type="scientific">hydrothermal vent metagenome</name>
    <dbReference type="NCBI Taxonomy" id="652676"/>
    <lineage>
        <taxon>unclassified sequences</taxon>
        <taxon>metagenomes</taxon>
        <taxon>ecological metagenomes</taxon>
    </lineage>
</organism>
<dbReference type="EMBL" id="UOFL01000136">
    <property type="protein sequence ID" value="VAW77767.1"/>
    <property type="molecule type" value="Genomic_DNA"/>
</dbReference>
<feature type="domain" description="Methyltransferase type 12" evidence="1">
    <location>
        <begin position="57"/>
        <end position="145"/>
    </location>
</feature>
<sequence>MNNVSETDAWSDETHAEVFDYLHKIPNFIVKRHYETFNEGRLLNKHKNNIRGNSFFEIGCATGELYRYIKNNMDGFSYSGFDISVPALARASSKYPDGNFNLLENGFDDIIEKHGKPDVVWCRDVVLHQERPYDFLSNIIKLAKSTSILRLRTRDHGETVADVEISCQLHWDKHWAPYIVLNIDEMIDKIKEHEDVNKIIISRSYEVLGGHNYRYLPKELYFNNTGTAETAVLVQKGDRVNGEVQVIYDDNQDRPKLGILERIVRKMSVILS</sequence>
<dbReference type="Gene3D" id="3.40.50.150">
    <property type="entry name" value="Vaccinia Virus protein VP39"/>
    <property type="match status" value="1"/>
</dbReference>
<proteinExistence type="predicted"/>
<dbReference type="Pfam" id="PF08242">
    <property type="entry name" value="Methyltransf_12"/>
    <property type="match status" value="1"/>
</dbReference>
<evidence type="ECO:0000259" key="1">
    <source>
        <dbReference type="Pfam" id="PF08242"/>
    </source>
</evidence>
<dbReference type="PANTHER" id="PTHR43861">
    <property type="entry name" value="TRANS-ACONITATE 2-METHYLTRANSFERASE-RELATED"/>
    <property type="match status" value="1"/>
</dbReference>
<dbReference type="InterPro" id="IPR013217">
    <property type="entry name" value="Methyltransf_12"/>
</dbReference>
<evidence type="ECO:0000313" key="2">
    <source>
        <dbReference type="EMBL" id="VAW77767.1"/>
    </source>
</evidence>
<name>A0A3B0YQI5_9ZZZZ</name>
<dbReference type="InterPro" id="IPR029063">
    <property type="entry name" value="SAM-dependent_MTases_sf"/>
</dbReference>
<dbReference type="CDD" id="cd02440">
    <property type="entry name" value="AdoMet_MTases"/>
    <property type="match status" value="1"/>
</dbReference>
<dbReference type="SUPFAM" id="SSF53335">
    <property type="entry name" value="S-adenosyl-L-methionine-dependent methyltransferases"/>
    <property type="match status" value="1"/>
</dbReference>
<protein>
    <recommendedName>
        <fullName evidence="1">Methyltransferase type 12 domain-containing protein</fullName>
    </recommendedName>
</protein>